<dbReference type="GeneID" id="25299203"/>
<dbReference type="AlphaFoldDB" id="A0A0D2ISH6"/>
<dbReference type="Proteomes" id="UP000053617">
    <property type="component" value="Unassembled WGS sequence"/>
</dbReference>
<evidence type="ECO:0000259" key="7">
    <source>
        <dbReference type="Pfam" id="PF13664"/>
    </source>
</evidence>
<dbReference type="InterPro" id="IPR053009">
    <property type="entry name" value="Xanthocillin_Biosynth-Assoc"/>
</dbReference>
<keyword evidence="2 6" id="KW-0812">Transmembrane</keyword>
<dbReference type="Pfam" id="PF13664">
    <property type="entry name" value="DUF4149"/>
    <property type="match status" value="1"/>
</dbReference>
<evidence type="ECO:0000256" key="1">
    <source>
        <dbReference type="ARBA" id="ARBA00004370"/>
    </source>
</evidence>
<accession>A0A0D2ISH6</accession>
<evidence type="ECO:0000256" key="4">
    <source>
        <dbReference type="ARBA" id="ARBA00023136"/>
    </source>
</evidence>
<feature type="transmembrane region" description="Helical" evidence="6">
    <location>
        <begin position="15"/>
        <end position="40"/>
    </location>
</feature>
<evidence type="ECO:0000256" key="5">
    <source>
        <dbReference type="SAM" id="MobiDB-lite"/>
    </source>
</evidence>
<evidence type="ECO:0000256" key="3">
    <source>
        <dbReference type="ARBA" id="ARBA00022989"/>
    </source>
</evidence>
<reference evidence="8 9" key="1">
    <citation type="submission" date="2015-01" db="EMBL/GenBank/DDBJ databases">
        <title>The Genome Sequence of Rhinocladiella mackenzie CBS 650.93.</title>
        <authorList>
            <consortium name="The Broad Institute Genomics Platform"/>
            <person name="Cuomo C."/>
            <person name="de Hoog S."/>
            <person name="Gorbushina A."/>
            <person name="Stielow B."/>
            <person name="Teixiera M."/>
            <person name="Abouelleil A."/>
            <person name="Chapman S.B."/>
            <person name="Priest M."/>
            <person name="Young S.K."/>
            <person name="Wortman J."/>
            <person name="Nusbaum C."/>
            <person name="Birren B."/>
        </authorList>
    </citation>
    <scope>NUCLEOTIDE SEQUENCE [LARGE SCALE GENOMIC DNA]</scope>
    <source>
        <strain evidence="8 9">CBS 650.93</strain>
    </source>
</reference>
<feature type="transmembrane region" description="Helical" evidence="6">
    <location>
        <begin position="52"/>
        <end position="73"/>
    </location>
</feature>
<keyword evidence="3 6" id="KW-1133">Transmembrane helix</keyword>
<organism evidence="8 9">
    <name type="scientific">Rhinocladiella mackenziei CBS 650.93</name>
    <dbReference type="NCBI Taxonomy" id="1442369"/>
    <lineage>
        <taxon>Eukaryota</taxon>
        <taxon>Fungi</taxon>
        <taxon>Dikarya</taxon>
        <taxon>Ascomycota</taxon>
        <taxon>Pezizomycotina</taxon>
        <taxon>Eurotiomycetes</taxon>
        <taxon>Chaetothyriomycetidae</taxon>
        <taxon>Chaetothyriales</taxon>
        <taxon>Herpotrichiellaceae</taxon>
        <taxon>Rhinocladiella</taxon>
    </lineage>
</organism>
<protein>
    <recommendedName>
        <fullName evidence="7">TMEM205-like domain-containing protein</fullName>
    </recommendedName>
</protein>
<dbReference type="PANTHER" id="PTHR23241:SF106">
    <property type="entry name" value="DUF4149 DOMAIN-CONTAINING PROTEIN"/>
    <property type="match status" value="1"/>
</dbReference>
<evidence type="ECO:0000256" key="6">
    <source>
        <dbReference type="SAM" id="Phobius"/>
    </source>
</evidence>
<dbReference type="HOGENOM" id="CLU_094297_2_0_1"/>
<keyword evidence="4 6" id="KW-0472">Membrane</keyword>
<feature type="transmembrane region" description="Helical" evidence="6">
    <location>
        <begin position="154"/>
        <end position="178"/>
    </location>
</feature>
<evidence type="ECO:0000256" key="2">
    <source>
        <dbReference type="ARBA" id="ARBA00022692"/>
    </source>
</evidence>
<keyword evidence="9" id="KW-1185">Reference proteome</keyword>
<feature type="region of interest" description="Disordered" evidence="5">
    <location>
        <begin position="125"/>
        <end position="144"/>
    </location>
</feature>
<dbReference type="VEuPathDB" id="FungiDB:Z518_11132"/>
<dbReference type="InterPro" id="IPR025423">
    <property type="entry name" value="TMEM205-like"/>
</dbReference>
<dbReference type="OrthoDB" id="1641132at2759"/>
<name>A0A0D2ISH6_9EURO</name>
<dbReference type="EMBL" id="KN847485">
    <property type="protein sequence ID" value="KIW99719.1"/>
    <property type="molecule type" value="Genomic_DNA"/>
</dbReference>
<dbReference type="PANTHER" id="PTHR23241">
    <property type="entry name" value="LATE EMBRYOGENESIS ABUNDANT PLANTS LEA-RELATED"/>
    <property type="match status" value="1"/>
</dbReference>
<dbReference type="RefSeq" id="XP_013266856.1">
    <property type="nucleotide sequence ID" value="XM_013411402.1"/>
</dbReference>
<evidence type="ECO:0000313" key="9">
    <source>
        <dbReference type="Proteomes" id="UP000053617"/>
    </source>
</evidence>
<proteinExistence type="predicted"/>
<evidence type="ECO:0000313" key="8">
    <source>
        <dbReference type="EMBL" id="KIW99719.1"/>
    </source>
</evidence>
<gene>
    <name evidence="8" type="ORF">Z518_11132</name>
</gene>
<comment type="subcellular location">
    <subcellularLocation>
        <location evidence="1">Membrane</location>
    </subcellularLocation>
</comment>
<dbReference type="GO" id="GO:0016020">
    <property type="term" value="C:membrane"/>
    <property type="evidence" value="ECO:0007669"/>
    <property type="project" value="UniProtKB-SubCell"/>
</dbReference>
<feature type="transmembrane region" description="Helical" evidence="6">
    <location>
        <begin position="93"/>
        <end position="116"/>
    </location>
</feature>
<feature type="domain" description="TMEM205-like" evidence="7">
    <location>
        <begin position="17"/>
        <end position="127"/>
    </location>
</feature>
<sequence>MPDFSIFYSAAPYHIISYGILLGSQTFQTFIGGITAFKVLPRPQFAALQSALFPIYFSMQTALPVLLAVTFPAEQTAIGMTASSMSGVLEPANGLRVLAPLMTIFVTGFTNAYVLGPATAKCMKERKQQETRDGKKSYDPPPHSKEMQALNEKFAFLHGTSSLVNIVAWAATLLYGFYLGERVS</sequence>